<evidence type="ECO:0000313" key="2">
    <source>
        <dbReference type="Proteomes" id="UP000593572"/>
    </source>
</evidence>
<protein>
    <submittedName>
        <fullName evidence="1">Uncharacterized protein</fullName>
    </submittedName>
</protein>
<organism evidence="1 2">
    <name type="scientific">Gossypium lobatum</name>
    <dbReference type="NCBI Taxonomy" id="34289"/>
    <lineage>
        <taxon>Eukaryota</taxon>
        <taxon>Viridiplantae</taxon>
        <taxon>Streptophyta</taxon>
        <taxon>Embryophyta</taxon>
        <taxon>Tracheophyta</taxon>
        <taxon>Spermatophyta</taxon>
        <taxon>Magnoliopsida</taxon>
        <taxon>eudicotyledons</taxon>
        <taxon>Gunneridae</taxon>
        <taxon>Pentapetalae</taxon>
        <taxon>rosids</taxon>
        <taxon>malvids</taxon>
        <taxon>Malvales</taxon>
        <taxon>Malvaceae</taxon>
        <taxon>Malvoideae</taxon>
        <taxon>Gossypium</taxon>
    </lineage>
</organism>
<name>A0A7J8LUP0_9ROSI</name>
<evidence type="ECO:0000313" key="1">
    <source>
        <dbReference type="EMBL" id="MBA0556022.1"/>
    </source>
</evidence>
<dbReference type="AlphaFoldDB" id="A0A7J8LUP0"/>
<comment type="caution">
    <text evidence="1">The sequence shown here is derived from an EMBL/GenBank/DDBJ whole genome shotgun (WGS) entry which is preliminary data.</text>
</comment>
<feature type="non-terminal residue" evidence="1">
    <location>
        <position position="1"/>
    </location>
</feature>
<accession>A0A7J8LUP0</accession>
<dbReference type="Proteomes" id="UP000593572">
    <property type="component" value="Unassembled WGS sequence"/>
</dbReference>
<keyword evidence="2" id="KW-1185">Reference proteome</keyword>
<proteinExistence type="predicted"/>
<sequence length="63" mass="7087">TGSSINTTLVPPIQPGLLLVEHTLVSKVVLAWDFYRYPSLIYQYNQSPIDTFRTSTETIQVSS</sequence>
<gene>
    <name evidence="1" type="ORF">Golob_026165</name>
</gene>
<dbReference type="EMBL" id="JABEZX010000005">
    <property type="protein sequence ID" value="MBA0556022.1"/>
    <property type="molecule type" value="Genomic_DNA"/>
</dbReference>
<reference evidence="1 2" key="1">
    <citation type="journal article" date="2019" name="Genome Biol. Evol.">
        <title>Insights into the evolution of the New World diploid cottons (Gossypium, subgenus Houzingenia) based on genome sequencing.</title>
        <authorList>
            <person name="Grover C.E."/>
            <person name="Arick M.A. 2nd"/>
            <person name="Thrash A."/>
            <person name="Conover J.L."/>
            <person name="Sanders W.S."/>
            <person name="Peterson D.G."/>
            <person name="Frelichowski J.E."/>
            <person name="Scheffler J.A."/>
            <person name="Scheffler B.E."/>
            <person name="Wendel J.F."/>
        </authorList>
    </citation>
    <scope>NUCLEOTIDE SEQUENCE [LARGE SCALE GENOMIC DNA]</scope>
    <source>
        <strain evidence="1">157</strain>
        <tissue evidence="1">Leaf</tissue>
    </source>
</reference>